<reference evidence="3 4" key="1">
    <citation type="submission" date="2018-05" db="EMBL/GenBank/DDBJ databases">
        <title>Draft genome sequence of Scytalidium lignicola DSM 105466, a ubiquitous saprotrophic fungus.</title>
        <authorList>
            <person name="Buettner E."/>
            <person name="Gebauer A.M."/>
            <person name="Hofrichter M."/>
            <person name="Liers C."/>
            <person name="Kellner H."/>
        </authorList>
    </citation>
    <scope>NUCLEOTIDE SEQUENCE [LARGE SCALE GENOMIC DNA]</scope>
    <source>
        <strain evidence="3 4">DSM 105466</strain>
    </source>
</reference>
<proteinExistence type="predicted"/>
<feature type="compositionally biased region" description="Polar residues" evidence="1">
    <location>
        <begin position="1"/>
        <end position="12"/>
    </location>
</feature>
<keyword evidence="4" id="KW-1185">Reference proteome</keyword>
<evidence type="ECO:0000313" key="3">
    <source>
        <dbReference type="EMBL" id="RFU36243.1"/>
    </source>
</evidence>
<comment type="caution">
    <text evidence="3">The sequence shown here is derived from an EMBL/GenBank/DDBJ whole genome shotgun (WGS) entry which is preliminary data.</text>
</comment>
<evidence type="ECO:0000256" key="1">
    <source>
        <dbReference type="SAM" id="MobiDB-lite"/>
    </source>
</evidence>
<feature type="transmembrane region" description="Helical" evidence="2">
    <location>
        <begin position="62"/>
        <end position="85"/>
    </location>
</feature>
<keyword evidence="2" id="KW-0472">Membrane</keyword>
<gene>
    <name evidence="3" type="ORF">B7463_g59</name>
</gene>
<protein>
    <submittedName>
        <fullName evidence="3">Uncharacterized protein</fullName>
    </submittedName>
</protein>
<feature type="compositionally biased region" description="Pro residues" evidence="1">
    <location>
        <begin position="99"/>
        <end position="108"/>
    </location>
</feature>
<keyword evidence="2" id="KW-0812">Transmembrane</keyword>
<evidence type="ECO:0000256" key="2">
    <source>
        <dbReference type="SAM" id="Phobius"/>
    </source>
</evidence>
<feature type="non-terminal residue" evidence="3">
    <location>
        <position position="108"/>
    </location>
</feature>
<feature type="region of interest" description="Disordered" evidence="1">
    <location>
        <begin position="1"/>
        <end position="48"/>
    </location>
</feature>
<name>A0A3E2HS95_SCYLI</name>
<organism evidence="3 4">
    <name type="scientific">Scytalidium lignicola</name>
    <name type="common">Hyphomycete</name>
    <dbReference type="NCBI Taxonomy" id="5539"/>
    <lineage>
        <taxon>Eukaryota</taxon>
        <taxon>Fungi</taxon>
        <taxon>Dikarya</taxon>
        <taxon>Ascomycota</taxon>
        <taxon>Pezizomycotina</taxon>
        <taxon>Leotiomycetes</taxon>
        <taxon>Leotiomycetes incertae sedis</taxon>
        <taxon>Scytalidium</taxon>
    </lineage>
</organism>
<feature type="non-terminal residue" evidence="3">
    <location>
        <position position="1"/>
    </location>
</feature>
<accession>A0A3E2HS95</accession>
<keyword evidence="2" id="KW-1133">Transmembrane helix</keyword>
<feature type="region of interest" description="Disordered" evidence="1">
    <location>
        <begin position="88"/>
        <end position="108"/>
    </location>
</feature>
<dbReference type="OrthoDB" id="5358884at2759"/>
<dbReference type="Proteomes" id="UP000258309">
    <property type="component" value="Unassembled WGS sequence"/>
</dbReference>
<dbReference type="EMBL" id="NCSJ02000001">
    <property type="protein sequence ID" value="RFU36243.1"/>
    <property type="molecule type" value="Genomic_DNA"/>
</dbReference>
<dbReference type="AlphaFoldDB" id="A0A3E2HS95"/>
<sequence length="108" mass="11309">MADSNNAPQVFTYSDGPEYYQQPPPPATKPLIQGPYSETSDLPDIPEKTGDRSVIVLRRTTFWAMVIGLIALFAAAIGGSVGAALGTKAHNNSSKSITSPPPAAPPIT</sequence>
<evidence type="ECO:0000313" key="4">
    <source>
        <dbReference type="Proteomes" id="UP000258309"/>
    </source>
</evidence>